<reference evidence="3 4" key="1">
    <citation type="submission" date="2019-01" db="EMBL/GenBank/DDBJ databases">
        <title>Muriicola soli sp. nov., isolated from soil.</title>
        <authorList>
            <person name="Kang H.J."/>
            <person name="Kim S.B."/>
        </authorList>
    </citation>
    <scope>NUCLEOTIDE SEQUENCE [LARGE SCALE GENOMIC DNA]</scope>
    <source>
        <strain evidence="3 4">MMS17-SY002</strain>
    </source>
</reference>
<feature type="domain" description="DUF5916" evidence="2">
    <location>
        <begin position="236"/>
        <end position="334"/>
    </location>
</feature>
<protein>
    <submittedName>
        <fullName evidence="3">Hydrolase</fullName>
    </submittedName>
</protein>
<gene>
    <name evidence="3" type="ORF">EQY75_06265</name>
</gene>
<keyword evidence="3" id="KW-0378">Hydrolase</keyword>
<accession>A0A411E954</accession>
<dbReference type="GO" id="GO:0004553">
    <property type="term" value="F:hydrolase activity, hydrolyzing O-glycosyl compounds"/>
    <property type="evidence" value="ECO:0007669"/>
    <property type="project" value="InterPro"/>
</dbReference>
<evidence type="ECO:0000259" key="1">
    <source>
        <dbReference type="Pfam" id="PF06452"/>
    </source>
</evidence>
<dbReference type="EMBL" id="CP035544">
    <property type="protein sequence ID" value="QBA64168.1"/>
    <property type="molecule type" value="Genomic_DNA"/>
</dbReference>
<dbReference type="GO" id="GO:0016052">
    <property type="term" value="P:carbohydrate catabolic process"/>
    <property type="evidence" value="ECO:0007669"/>
    <property type="project" value="InterPro"/>
</dbReference>
<dbReference type="RefSeq" id="WP_129603880.1">
    <property type="nucleotide sequence ID" value="NZ_CP035544.1"/>
</dbReference>
<dbReference type="Gene3D" id="2.60.40.1190">
    <property type="match status" value="1"/>
</dbReference>
<evidence type="ECO:0000313" key="3">
    <source>
        <dbReference type="EMBL" id="QBA64168.1"/>
    </source>
</evidence>
<proteinExistence type="predicted"/>
<dbReference type="CDD" id="cd09618">
    <property type="entry name" value="CBM9_like_2"/>
    <property type="match status" value="1"/>
</dbReference>
<dbReference type="GO" id="GO:0030246">
    <property type="term" value="F:carbohydrate binding"/>
    <property type="evidence" value="ECO:0007669"/>
    <property type="project" value="InterPro"/>
</dbReference>
<name>A0A411E954_9FLAO</name>
<evidence type="ECO:0000313" key="4">
    <source>
        <dbReference type="Proteomes" id="UP000290889"/>
    </source>
</evidence>
<dbReference type="Pfam" id="PF06452">
    <property type="entry name" value="CBM9_1"/>
    <property type="match status" value="1"/>
</dbReference>
<dbReference type="SUPFAM" id="SSF49344">
    <property type="entry name" value="CBD9-like"/>
    <property type="match status" value="1"/>
</dbReference>
<dbReference type="KEGG" id="mur:EQY75_06265"/>
<organism evidence="3 4">
    <name type="scientific">Muriicola soli</name>
    <dbReference type="NCBI Taxonomy" id="2507538"/>
    <lineage>
        <taxon>Bacteria</taxon>
        <taxon>Pseudomonadati</taxon>
        <taxon>Bacteroidota</taxon>
        <taxon>Flavobacteriia</taxon>
        <taxon>Flavobacteriales</taxon>
        <taxon>Flavobacteriaceae</taxon>
        <taxon>Muriicola</taxon>
    </lineage>
</organism>
<sequence>MIKPAHLLAFVLLLADICLGQKQNADYTINIKKTQLPVVVDGVGDDTVWEDADVADNFFMVLPMDKGLASQRSEIRMVYDEDNIYLLATFFNDSLGPNYVESLRRDFSFGKNDNFLLFLDPFNNQTTGFTFGANAAGAQWDGTMFGGSSVDLSWDSKWISAVKRDEEKWVFEMALPFKSIRYEKGVKQWGINFSRLDLKTSEKSSWTPIPRQFPTSSLALSGTLIWDAPPPAPKFNMSLIPYVLGEVRSEADGSRSTEGKIGGDVKLSLTSSLNLDLTVNPDFSQVEVDRQVTNLDRFELFFPERRQFFLENADLFANFGYATVRPFFSRRIGLGVDIDAGARVSGNLNENWRMGLMSIQTASVEDRGRPSQNFGVLSLQKKVFSRSNIGLIFVNKQSFNYPTDQDSLRTEFPEYNRNLGLEYNLASSNNLWSGKAFLLKSFAPDADRQGIAQAANLTYNNRQWSWGLQEEVISTGYSAEVGFVPREDYVRLSGFAGYLFFPSKGPLVSHGPRVDLSHFFDNNFNQTDYQNTIGYSLNYRNRSALNFQFINEYVELLAPFDPTRTGKPELATGEKNRWNTLRLVYNSKPQALFTYSFDSSLGGYYENGTRLNFSNELGYRFQPYVSLSSVLSYNHITLPAPWNTTQFLLIGSKADITFSNTLFWATLFQYNEQTKNFNLNSRLQWRYQPASDLFLVFTQNERLEPFSGSSWSLTLKLTYWFNP</sequence>
<dbReference type="Proteomes" id="UP000290889">
    <property type="component" value="Chromosome"/>
</dbReference>
<keyword evidence="4" id="KW-1185">Reference proteome</keyword>
<dbReference type="InterPro" id="IPR010502">
    <property type="entry name" value="Carb-bd_dom_fam9"/>
</dbReference>
<feature type="domain" description="Carbohydrate-binding" evidence="1">
    <location>
        <begin position="40"/>
        <end position="200"/>
    </location>
</feature>
<dbReference type="AlphaFoldDB" id="A0A411E954"/>
<dbReference type="Pfam" id="PF19313">
    <property type="entry name" value="DUF5916"/>
    <property type="match status" value="2"/>
</dbReference>
<dbReference type="InterPro" id="IPR045670">
    <property type="entry name" value="DUF5916"/>
</dbReference>
<dbReference type="OrthoDB" id="9786766at2"/>
<feature type="domain" description="DUF5916" evidence="2">
    <location>
        <begin position="369"/>
        <end position="721"/>
    </location>
</feature>
<evidence type="ECO:0000259" key="2">
    <source>
        <dbReference type="Pfam" id="PF19313"/>
    </source>
</evidence>